<accession>A0ABV7VPZ4</accession>
<dbReference type="PANTHER" id="PTHR34875">
    <property type="entry name" value="UPF0237 PROTEIN MJ1558"/>
    <property type="match status" value="1"/>
</dbReference>
<keyword evidence="1" id="KW-0678">Repressor</keyword>
<gene>
    <name evidence="3" type="ORF">ACFOMG_02810</name>
</gene>
<feature type="domain" description="ACT" evidence="2">
    <location>
        <begin position="92"/>
        <end position="171"/>
    </location>
</feature>
<dbReference type="CDD" id="cd04869">
    <property type="entry name" value="ACT_GcvR_2"/>
    <property type="match status" value="1"/>
</dbReference>
<dbReference type="PANTHER" id="PTHR34875:SF6">
    <property type="entry name" value="UPF0237 PROTEIN MJ1558"/>
    <property type="match status" value="1"/>
</dbReference>
<dbReference type="InterPro" id="IPR002912">
    <property type="entry name" value="ACT_dom"/>
</dbReference>
<dbReference type="SUPFAM" id="SSF55021">
    <property type="entry name" value="ACT-like"/>
    <property type="match status" value="2"/>
</dbReference>
<keyword evidence="4" id="KW-1185">Reference proteome</keyword>
<dbReference type="InterPro" id="IPR016867">
    <property type="entry name" value="GcvR"/>
</dbReference>
<protein>
    <recommendedName>
        <fullName evidence="1">Glycine cleavage system transcriptional repressor</fullName>
    </recommendedName>
</protein>
<dbReference type="PROSITE" id="PS51671">
    <property type="entry name" value="ACT"/>
    <property type="match status" value="2"/>
</dbReference>
<name>A0ABV7VPZ4_9GAMM</name>
<dbReference type="Proteomes" id="UP001595722">
    <property type="component" value="Unassembled WGS sequence"/>
</dbReference>
<dbReference type="InterPro" id="IPR045865">
    <property type="entry name" value="ACT-like_dom_sf"/>
</dbReference>
<comment type="subcellular location">
    <subcellularLocation>
        <location evidence="1">Cytoplasm</location>
    </subcellularLocation>
</comment>
<keyword evidence="1" id="KW-0804">Transcription</keyword>
<dbReference type="InterPro" id="IPR050990">
    <property type="entry name" value="UPF0237/GcvR_regulator"/>
</dbReference>
<dbReference type="RefSeq" id="WP_376864653.1">
    <property type="nucleotide sequence ID" value="NZ_JBHRYB010000001.1"/>
</dbReference>
<dbReference type="Pfam" id="PF01842">
    <property type="entry name" value="ACT"/>
    <property type="match status" value="1"/>
</dbReference>
<feature type="domain" description="ACT" evidence="2">
    <location>
        <begin position="6"/>
        <end position="81"/>
    </location>
</feature>
<reference evidence="4" key="1">
    <citation type="journal article" date="2019" name="Int. J. Syst. Evol. Microbiol.">
        <title>The Global Catalogue of Microorganisms (GCM) 10K type strain sequencing project: providing services to taxonomists for standard genome sequencing and annotation.</title>
        <authorList>
            <consortium name="The Broad Institute Genomics Platform"/>
            <consortium name="The Broad Institute Genome Sequencing Center for Infectious Disease"/>
            <person name="Wu L."/>
            <person name="Ma J."/>
        </authorList>
    </citation>
    <scope>NUCLEOTIDE SEQUENCE [LARGE SCALE GENOMIC DNA]</scope>
    <source>
        <strain evidence="4">KCTC 42424</strain>
    </source>
</reference>
<organism evidence="3 4">
    <name type="scientific">Bacterioplanoides pacificum</name>
    <dbReference type="NCBI Taxonomy" id="1171596"/>
    <lineage>
        <taxon>Bacteria</taxon>
        <taxon>Pseudomonadati</taxon>
        <taxon>Pseudomonadota</taxon>
        <taxon>Gammaproteobacteria</taxon>
        <taxon>Oceanospirillales</taxon>
        <taxon>Oceanospirillaceae</taxon>
        <taxon>Bacterioplanoides</taxon>
    </lineage>
</organism>
<keyword evidence="1" id="KW-0963">Cytoplasm</keyword>
<evidence type="ECO:0000313" key="3">
    <source>
        <dbReference type="EMBL" id="MFC3679043.1"/>
    </source>
</evidence>
<evidence type="ECO:0000259" key="2">
    <source>
        <dbReference type="PROSITE" id="PS51671"/>
    </source>
</evidence>
<dbReference type="EMBL" id="JBHRYB010000001">
    <property type="protein sequence ID" value="MFC3679043.1"/>
    <property type="molecule type" value="Genomic_DNA"/>
</dbReference>
<proteinExistence type="predicted"/>
<evidence type="ECO:0000313" key="4">
    <source>
        <dbReference type="Proteomes" id="UP001595722"/>
    </source>
</evidence>
<dbReference type="PIRSF" id="PIRSF028103">
    <property type="entry name" value="GcvR"/>
    <property type="match status" value="1"/>
</dbReference>
<sequence>MSTFLVLTVIADDKPGIVEQLSGVIAEHGGNWLESRMSHMAGKFAGILRVSVDASNSQPLSDALAALSANGLQVAVEHSSEAGDDVSSKDLTLSLVGNDRPGIVREVSQTLAKMGVNVLELTTNCDSAEMSAVPLFRTLAQLRVPQTFDADQLADALEAISNDLMVEITLD</sequence>
<dbReference type="Gene3D" id="3.30.70.260">
    <property type="match status" value="2"/>
</dbReference>
<comment type="caution">
    <text evidence="3">The sequence shown here is derived from an EMBL/GenBank/DDBJ whole genome shotgun (WGS) entry which is preliminary data.</text>
</comment>
<dbReference type="Pfam" id="PF13740">
    <property type="entry name" value="ACT_6"/>
    <property type="match status" value="1"/>
</dbReference>
<evidence type="ECO:0000256" key="1">
    <source>
        <dbReference type="PIRNR" id="PIRNR028103"/>
    </source>
</evidence>